<dbReference type="Pfam" id="PF13556">
    <property type="entry name" value="HTH_30"/>
    <property type="match status" value="1"/>
</dbReference>
<comment type="caution">
    <text evidence="4">The sequence shown here is derived from an EMBL/GenBank/DDBJ whole genome shotgun (WGS) entry which is preliminary data.</text>
</comment>
<evidence type="ECO:0000313" key="4">
    <source>
        <dbReference type="EMBL" id="NYE49408.1"/>
    </source>
</evidence>
<dbReference type="InterPro" id="IPR025736">
    <property type="entry name" value="PucR_C-HTH_dom"/>
</dbReference>
<proteinExistence type="predicted"/>
<dbReference type="InterPro" id="IPR042070">
    <property type="entry name" value="PucR_C-HTH_sf"/>
</dbReference>
<name>A0A852TZQ8_9ACTN</name>
<accession>A0A852TZQ8</accession>
<protein>
    <recommendedName>
        <fullName evidence="6">PucR family transcriptional regulator</fullName>
    </recommendedName>
</protein>
<evidence type="ECO:0008006" key="6">
    <source>
        <dbReference type="Google" id="ProtNLM"/>
    </source>
</evidence>
<dbReference type="Gene3D" id="1.10.10.2840">
    <property type="entry name" value="PucR C-terminal helix-turn-helix domain"/>
    <property type="match status" value="1"/>
</dbReference>
<dbReference type="AlphaFoldDB" id="A0A852TZQ8"/>
<evidence type="ECO:0000259" key="3">
    <source>
        <dbReference type="Pfam" id="PF25906"/>
    </source>
</evidence>
<dbReference type="PANTHER" id="PTHR33744:SF1">
    <property type="entry name" value="DNA-BINDING TRANSCRIPTIONAL ACTIVATOR ADER"/>
    <property type="match status" value="1"/>
</dbReference>
<dbReference type="Pfam" id="PF25906">
    <property type="entry name" value="PucR-like_N"/>
    <property type="match status" value="1"/>
</dbReference>
<reference evidence="4 5" key="1">
    <citation type="submission" date="2020-07" db="EMBL/GenBank/DDBJ databases">
        <title>Sequencing the genomes of 1000 actinobacteria strains.</title>
        <authorList>
            <person name="Klenk H.-P."/>
        </authorList>
    </citation>
    <scope>NUCLEOTIDE SEQUENCE [LARGE SCALE GENOMIC DNA]</scope>
    <source>
        <strain evidence="4 5">CXB654</strain>
    </source>
</reference>
<organism evidence="4 5">
    <name type="scientific">Spinactinospora alkalitolerans</name>
    <dbReference type="NCBI Taxonomy" id="687207"/>
    <lineage>
        <taxon>Bacteria</taxon>
        <taxon>Bacillati</taxon>
        <taxon>Actinomycetota</taxon>
        <taxon>Actinomycetes</taxon>
        <taxon>Streptosporangiales</taxon>
        <taxon>Nocardiopsidaceae</taxon>
        <taxon>Spinactinospora</taxon>
    </lineage>
</organism>
<dbReference type="PANTHER" id="PTHR33744">
    <property type="entry name" value="CARBOHYDRATE DIACID REGULATOR"/>
    <property type="match status" value="1"/>
</dbReference>
<dbReference type="InterPro" id="IPR051448">
    <property type="entry name" value="CdaR-like_regulators"/>
</dbReference>
<feature type="domain" description="PucR-like N-terminal" evidence="3">
    <location>
        <begin position="16"/>
        <end position="180"/>
    </location>
</feature>
<dbReference type="Proteomes" id="UP000589036">
    <property type="component" value="Unassembled WGS sequence"/>
</dbReference>
<dbReference type="RefSeq" id="WP_312863284.1">
    <property type="nucleotide sequence ID" value="NZ_BAAAYY010000029.1"/>
</dbReference>
<dbReference type="EMBL" id="JACCCC010000001">
    <property type="protein sequence ID" value="NYE49408.1"/>
    <property type="molecule type" value="Genomic_DNA"/>
</dbReference>
<gene>
    <name evidence="4" type="ORF">HDA32_004528</name>
</gene>
<keyword evidence="5" id="KW-1185">Reference proteome</keyword>
<feature type="domain" description="PucR C-terminal helix-turn-helix" evidence="2">
    <location>
        <begin position="338"/>
        <end position="394"/>
    </location>
</feature>
<evidence type="ECO:0000256" key="1">
    <source>
        <dbReference type="SAM" id="MobiDB-lite"/>
    </source>
</evidence>
<evidence type="ECO:0000313" key="5">
    <source>
        <dbReference type="Proteomes" id="UP000589036"/>
    </source>
</evidence>
<evidence type="ECO:0000259" key="2">
    <source>
        <dbReference type="Pfam" id="PF13556"/>
    </source>
</evidence>
<feature type="region of interest" description="Disordered" evidence="1">
    <location>
        <begin position="403"/>
        <end position="426"/>
    </location>
</feature>
<sequence>MHQRPTVTGLRENPLATIPAEIADRLRPALDSTTDEIVADIQSRIAEYARPRDANYLRVTRAAVEHALQAFMERMGDPDPRAEELHQKFRAIGAGEAHEGRNLDSLQTAMRSGAVISWRRIAEMSESTAIPRHYISLLAEAAFLFLEEIAGAAVEGYSQARAKAAGELQRRRGRLINLLLAEEPAAPEAIADLARAARWRVPASIAAVTLHYRDREPVSTPTLPPDVLVDFNRLDPCLLLPDPDGPGRLQSLGRALQGWDAAVGPAMEVADAAASLKRAQDTLALVRSGLIPGSGIIRWTEHLTTLMLFADEALLHAMAEARLAPLEELRPAQRDRMAETLLSWLQTGYNANEVAARLHVHPQTVRYRLRRLEELFGDRLRDPDQRFELEMVLRMRGLKSRAGRRREREGGDAASVIALPRRRGER</sequence>
<dbReference type="InterPro" id="IPR058663">
    <property type="entry name" value="PucR-like_N"/>
</dbReference>